<evidence type="ECO:0000259" key="12">
    <source>
        <dbReference type="PROSITE" id="PS51760"/>
    </source>
</evidence>
<keyword evidence="5" id="KW-0964">Secreted</keyword>
<dbReference type="EC" id="3.2.1.8" evidence="10"/>
<comment type="catalytic activity">
    <reaction evidence="1 10">
        <text>Endohydrolysis of (1-&gt;4)-beta-D-xylosidic linkages in xylans.</text>
        <dbReference type="EC" id="3.2.1.8"/>
    </reaction>
</comment>
<evidence type="ECO:0000256" key="11">
    <source>
        <dbReference type="SAM" id="SignalP"/>
    </source>
</evidence>
<dbReference type="GO" id="GO:0031176">
    <property type="term" value="F:endo-1,4-beta-xylanase activity"/>
    <property type="evidence" value="ECO:0007669"/>
    <property type="project" value="UniProtKB-EC"/>
</dbReference>
<name>A0A6A6W5W8_9PEZI</name>
<dbReference type="SMART" id="SM00633">
    <property type="entry name" value="Glyco_10"/>
    <property type="match status" value="1"/>
</dbReference>
<dbReference type="InterPro" id="IPR017853">
    <property type="entry name" value="GH"/>
</dbReference>
<evidence type="ECO:0000256" key="4">
    <source>
        <dbReference type="ARBA" id="ARBA00007495"/>
    </source>
</evidence>
<evidence type="ECO:0000313" key="13">
    <source>
        <dbReference type="EMBL" id="KAF2757945.1"/>
    </source>
</evidence>
<evidence type="ECO:0000313" key="14">
    <source>
        <dbReference type="Proteomes" id="UP000799437"/>
    </source>
</evidence>
<dbReference type="SUPFAM" id="SSF51445">
    <property type="entry name" value="(Trans)glycosidases"/>
    <property type="match status" value="1"/>
</dbReference>
<dbReference type="InterPro" id="IPR044846">
    <property type="entry name" value="GH10"/>
</dbReference>
<accession>A0A6A6W5W8</accession>
<evidence type="ECO:0000256" key="9">
    <source>
        <dbReference type="ARBA" id="ARBA00023326"/>
    </source>
</evidence>
<sequence length="359" mass="39845">MKWTSFALAIAFTPAVLSSLLADRGSKEIGLNQLARKAGLQYFGTAIDNPSLAPGGASYLPYSIDNSKYRKVAYNSEEFGQVTPANGLKWMFTEPSRGQFNYTLSDEIIKPAIKNGQFRRCHALVWHNQLPPWLTSQTWTASELLSVVRTHIAAEVTHYKGQCLHWDVVNEAFNEDGTFRPSIFYNITGTGYIYEAFAAAAKADPKAKLYYNDYNIETVGPKSDSVRTLVKEMRKKGVKIDGVGLQSHFTVGGTPSYEAQTANMAAFTKMDLDVAVTELDVRMQLPSNGMKLAQQAKDYNTSVMACKNTKRCVGITVWDFQDNFSWVPSTFAGEGDPLPYSSTTEKKPAWYTIAKALRG</sequence>
<dbReference type="AlphaFoldDB" id="A0A6A6W5W8"/>
<keyword evidence="8 10" id="KW-0119">Carbohydrate metabolism</keyword>
<dbReference type="GO" id="GO:0045493">
    <property type="term" value="P:xylan catabolic process"/>
    <property type="evidence" value="ECO:0007669"/>
    <property type="project" value="UniProtKB-KW"/>
</dbReference>
<dbReference type="Proteomes" id="UP000799437">
    <property type="component" value="Unassembled WGS sequence"/>
</dbReference>
<proteinExistence type="inferred from homology"/>
<evidence type="ECO:0000256" key="5">
    <source>
        <dbReference type="ARBA" id="ARBA00022525"/>
    </source>
</evidence>
<keyword evidence="9 10" id="KW-0624">Polysaccharide degradation</keyword>
<organism evidence="13 14">
    <name type="scientific">Pseudovirgaria hyperparasitica</name>
    <dbReference type="NCBI Taxonomy" id="470096"/>
    <lineage>
        <taxon>Eukaryota</taxon>
        <taxon>Fungi</taxon>
        <taxon>Dikarya</taxon>
        <taxon>Ascomycota</taxon>
        <taxon>Pezizomycotina</taxon>
        <taxon>Dothideomycetes</taxon>
        <taxon>Dothideomycetes incertae sedis</taxon>
        <taxon>Acrospermales</taxon>
        <taxon>Acrospermaceae</taxon>
        <taxon>Pseudovirgaria</taxon>
    </lineage>
</organism>
<comment type="subcellular location">
    <subcellularLocation>
        <location evidence="2">Secreted</location>
    </subcellularLocation>
</comment>
<keyword evidence="10" id="KW-0326">Glycosidase</keyword>
<dbReference type="GO" id="GO:0005576">
    <property type="term" value="C:extracellular region"/>
    <property type="evidence" value="ECO:0007669"/>
    <property type="project" value="UniProtKB-SubCell"/>
</dbReference>
<dbReference type="GeneID" id="54482210"/>
<evidence type="ECO:0000256" key="1">
    <source>
        <dbReference type="ARBA" id="ARBA00000681"/>
    </source>
</evidence>
<dbReference type="Gene3D" id="3.20.20.80">
    <property type="entry name" value="Glycosidases"/>
    <property type="match status" value="1"/>
</dbReference>
<evidence type="ECO:0000256" key="3">
    <source>
        <dbReference type="ARBA" id="ARBA00004851"/>
    </source>
</evidence>
<dbReference type="InterPro" id="IPR001000">
    <property type="entry name" value="GH10_dom"/>
</dbReference>
<keyword evidence="6" id="KW-0858">Xylan degradation</keyword>
<dbReference type="PANTHER" id="PTHR31490">
    <property type="entry name" value="GLYCOSYL HYDROLASE"/>
    <property type="match status" value="1"/>
</dbReference>
<keyword evidence="11" id="KW-0732">Signal</keyword>
<dbReference type="PROSITE" id="PS51760">
    <property type="entry name" value="GH10_2"/>
    <property type="match status" value="1"/>
</dbReference>
<dbReference type="EMBL" id="ML996572">
    <property type="protein sequence ID" value="KAF2757945.1"/>
    <property type="molecule type" value="Genomic_DNA"/>
</dbReference>
<dbReference type="RefSeq" id="XP_033600396.1">
    <property type="nucleotide sequence ID" value="XM_033741156.1"/>
</dbReference>
<protein>
    <recommendedName>
        <fullName evidence="10">Beta-xylanase</fullName>
        <ecNumber evidence="10">3.2.1.8</ecNumber>
    </recommendedName>
</protein>
<keyword evidence="7 10" id="KW-0378">Hydrolase</keyword>
<feature type="signal peptide" evidence="11">
    <location>
        <begin position="1"/>
        <end position="18"/>
    </location>
</feature>
<feature type="chain" id="PRO_5025591288" description="Beta-xylanase" evidence="11">
    <location>
        <begin position="19"/>
        <end position="359"/>
    </location>
</feature>
<reference evidence="13" key="1">
    <citation type="journal article" date="2020" name="Stud. Mycol.">
        <title>101 Dothideomycetes genomes: a test case for predicting lifestyles and emergence of pathogens.</title>
        <authorList>
            <person name="Haridas S."/>
            <person name="Albert R."/>
            <person name="Binder M."/>
            <person name="Bloem J."/>
            <person name="Labutti K."/>
            <person name="Salamov A."/>
            <person name="Andreopoulos B."/>
            <person name="Baker S."/>
            <person name="Barry K."/>
            <person name="Bills G."/>
            <person name="Bluhm B."/>
            <person name="Cannon C."/>
            <person name="Castanera R."/>
            <person name="Culley D."/>
            <person name="Daum C."/>
            <person name="Ezra D."/>
            <person name="Gonzalez J."/>
            <person name="Henrissat B."/>
            <person name="Kuo A."/>
            <person name="Liang C."/>
            <person name="Lipzen A."/>
            <person name="Lutzoni F."/>
            <person name="Magnuson J."/>
            <person name="Mondo S."/>
            <person name="Nolan M."/>
            <person name="Ohm R."/>
            <person name="Pangilinan J."/>
            <person name="Park H.-J."/>
            <person name="Ramirez L."/>
            <person name="Alfaro M."/>
            <person name="Sun H."/>
            <person name="Tritt A."/>
            <person name="Yoshinaga Y."/>
            <person name="Zwiers L.-H."/>
            <person name="Turgeon B."/>
            <person name="Goodwin S."/>
            <person name="Spatafora J."/>
            <person name="Crous P."/>
            <person name="Grigoriev I."/>
        </authorList>
    </citation>
    <scope>NUCLEOTIDE SEQUENCE</scope>
    <source>
        <strain evidence="13">CBS 121739</strain>
    </source>
</reference>
<comment type="similarity">
    <text evidence="4 10">Belongs to the glycosyl hydrolase 10 (cellulase F) family.</text>
</comment>
<evidence type="ECO:0000256" key="10">
    <source>
        <dbReference type="RuleBase" id="RU361174"/>
    </source>
</evidence>
<comment type="pathway">
    <text evidence="3">Glycan degradation; xylan degradation.</text>
</comment>
<dbReference type="PRINTS" id="PR00134">
    <property type="entry name" value="GLHYDRLASE10"/>
</dbReference>
<evidence type="ECO:0000256" key="8">
    <source>
        <dbReference type="ARBA" id="ARBA00023277"/>
    </source>
</evidence>
<dbReference type="PANTHER" id="PTHR31490:SF35">
    <property type="entry name" value="ENDO-1,4-BETA-XYLANASE"/>
    <property type="match status" value="1"/>
</dbReference>
<feature type="domain" description="GH10" evidence="12">
    <location>
        <begin position="46"/>
        <end position="356"/>
    </location>
</feature>
<evidence type="ECO:0000256" key="6">
    <source>
        <dbReference type="ARBA" id="ARBA00022651"/>
    </source>
</evidence>
<gene>
    <name evidence="13" type="ORF">EJ05DRAFT_372513</name>
</gene>
<evidence type="ECO:0000256" key="7">
    <source>
        <dbReference type="ARBA" id="ARBA00022801"/>
    </source>
</evidence>
<keyword evidence="14" id="KW-1185">Reference proteome</keyword>
<evidence type="ECO:0000256" key="2">
    <source>
        <dbReference type="ARBA" id="ARBA00004613"/>
    </source>
</evidence>
<dbReference type="Pfam" id="PF00331">
    <property type="entry name" value="Glyco_hydro_10"/>
    <property type="match status" value="1"/>
</dbReference>
<dbReference type="OrthoDB" id="3055998at2759"/>